<sequence>MLWSLEWRIVGAKQHATKVSKFEGAQTTPRQYAGSARKRRTRIGRGDLCNLAATPPREISDPYLELTRPIPSPYITLSSPTAPPFQPYNTPPSPFCEPHPSPLPLASSFADPDVS</sequence>
<gene>
    <name evidence="2" type="ORF">OH76DRAFT_399038</name>
</gene>
<evidence type="ECO:0000256" key="1">
    <source>
        <dbReference type="SAM" id="MobiDB-lite"/>
    </source>
</evidence>
<accession>A0A371DVQ4</accession>
<keyword evidence="3" id="KW-1185">Reference proteome</keyword>
<reference evidence="2 3" key="1">
    <citation type="journal article" date="2018" name="Biotechnol. Biofuels">
        <title>Integrative visual omics of the white-rot fungus Polyporus brumalis exposes the biotechnological potential of its oxidative enzymes for delignifying raw plant biomass.</title>
        <authorList>
            <person name="Miyauchi S."/>
            <person name="Rancon A."/>
            <person name="Drula E."/>
            <person name="Hage H."/>
            <person name="Chaduli D."/>
            <person name="Favel A."/>
            <person name="Grisel S."/>
            <person name="Henrissat B."/>
            <person name="Herpoel-Gimbert I."/>
            <person name="Ruiz-Duenas F.J."/>
            <person name="Chevret D."/>
            <person name="Hainaut M."/>
            <person name="Lin J."/>
            <person name="Wang M."/>
            <person name="Pangilinan J."/>
            <person name="Lipzen A."/>
            <person name="Lesage-Meessen L."/>
            <person name="Navarro D."/>
            <person name="Riley R."/>
            <person name="Grigoriev I.V."/>
            <person name="Zhou S."/>
            <person name="Raouche S."/>
            <person name="Rosso M.N."/>
        </authorList>
    </citation>
    <scope>NUCLEOTIDE SEQUENCE [LARGE SCALE GENOMIC DNA]</scope>
    <source>
        <strain evidence="2 3">BRFM 1820</strain>
    </source>
</reference>
<proteinExistence type="predicted"/>
<feature type="region of interest" description="Disordered" evidence="1">
    <location>
        <begin position="75"/>
        <end position="115"/>
    </location>
</feature>
<dbReference type="Proteomes" id="UP000256964">
    <property type="component" value="Unassembled WGS sequence"/>
</dbReference>
<evidence type="ECO:0000313" key="3">
    <source>
        <dbReference type="Proteomes" id="UP000256964"/>
    </source>
</evidence>
<dbReference type="EMBL" id="KZ857380">
    <property type="protein sequence ID" value="RDX56585.1"/>
    <property type="molecule type" value="Genomic_DNA"/>
</dbReference>
<dbReference type="AlphaFoldDB" id="A0A371DVQ4"/>
<protein>
    <submittedName>
        <fullName evidence="2">Uncharacterized protein</fullName>
    </submittedName>
</protein>
<name>A0A371DVQ4_9APHY</name>
<organism evidence="2 3">
    <name type="scientific">Lentinus brumalis</name>
    <dbReference type="NCBI Taxonomy" id="2498619"/>
    <lineage>
        <taxon>Eukaryota</taxon>
        <taxon>Fungi</taxon>
        <taxon>Dikarya</taxon>
        <taxon>Basidiomycota</taxon>
        <taxon>Agaricomycotina</taxon>
        <taxon>Agaricomycetes</taxon>
        <taxon>Polyporales</taxon>
        <taxon>Polyporaceae</taxon>
        <taxon>Lentinus</taxon>
    </lineage>
</organism>
<evidence type="ECO:0000313" key="2">
    <source>
        <dbReference type="EMBL" id="RDX56585.1"/>
    </source>
</evidence>
<feature type="compositionally biased region" description="Pro residues" evidence="1">
    <location>
        <begin position="81"/>
        <end position="103"/>
    </location>
</feature>